<dbReference type="EMBL" id="HQ317390">
    <property type="protein sequence ID" value="AFK66654.1"/>
    <property type="molecule type" value="Genomic_DNA"/>
</dbReference>
<keyword evidence="3" id="KW-1185">Reference proteome</keyword>
<sequence>MAQEAELKINSSSVERTTVAVDSLIQSLEKLGKGAGQAEGASDQLTNSQKRKEAALASANIASSKAIALLKLEQKGLDKSSQEYAELRAAIIAKEVAAKKGIETSSKEFRSLKDNITAKEKATAETKRLAREQRKLSGTTKDASKDFGKFTGSLDRATKHVQLIDGPLGGVASRMTALSSIIKGGALGYAAFALSVGLGVKALWEGANVADKNQVAMKGLEAQLLATDHAAGFSANSLDHFARSLAFATLDNTEGVKELIGVMAGFDKVSGDAFTRSISLSQDLGIAMKQSPITAAKTLGKVLQNPIKNYLQLKRSGIEFSKVEKDNLKLAQRNNDLRAAQEIILGKVESKFKGIAKAQTDSLSGDKDTLGQNWQELWELLGTKVIPIFRAVTQAANFAVVAARELFETDAETEFRKWAIAGDHLKETSDQMATSMATLKEQLVAANAEQKKSGDILSDQLRSGNRHVQWAVDDALAKANVVEKIKLQIAAYKDLKVARDKSENKKQDSISEEAAKAIDKTELQLEQQVRLTKAFLETGDSRSLAYRQVKVAIDAESLATKINLNQKSDEFKVLKQNLQALSDLTEERVKHNAVVQKEKGLLSKQRGLEKQIALYALNKSGILSNSDAYREAAAKIDAKNSALQAGFDIGSKEHLLIESQTLALSELQKEAEKLGNLTAAGFKLDDIGRVLVEGSEAALRYANAELKSDIWDLFITGEIDRATLDERIEQVTETINDKLRQDLIPLGFTVDEVGNAVLLESMEGLALERQERLKELEDAWNENKINDAVIYAERYAEVQTEFDEKEVKRKEKLYEKTAKHKKLMAQAELTGTIASGLENLAAVKKSNGGLAKAAKAFSIFSASTSLVDSLSKAYALGYPLGIPAAAAAFAQGTQLIQMASGLNEPSFANGGVDIRGAGTGRSDSINAKIANGESVITATATNRHKETLRRMNAGLDVGGGRSGGNMSLTNSIVVQGDASEATIGLIQDKLLQFEDRVRTIADGASLESIQNEQEVGGLFDPI</sequence>
<keyword evidence="1" id="KW-0175">Coiled coil</keyword>
<organism evidence="2 3">
    <name type="scientific">Colwellia phage 9A</name>
    <dbReference type="NCBI Taxonomy" id="765765"/>
    <lineage>
        <taxon>Viruses</taxon>
        <taxon>Duplodnaviria</taxon>
        <taxon>Heunggongvirae</taxon>
        <taxon>Uroviricota</taxon>
        <taxon>Caudoviricetes</taxon>
        <taxon>Franklinbayvirus</taxon>
        <taxon>Franklinbayvirus fv9A</taxon>
    </lineage>
</organism>
<dbReference type="KEGG" id="vg:13165475"/>
<accession>I3UMD9</accession>
<evidence type="ECO:0000313" key="2">
    <source>
        <dbReference type="EMBL" id="AFK66654.1"/>
    </source>
</evidence>
<name>I3UMD9_9CAUD</name>
<dbReference type="Proteomes" id="UP000005266">
    <property type="component" value="Segment"/>
</dbReference>
<feature type="coiled-coil region" evidence="1">
    <location>
        <begin position="721"/>
        <end position="779"/>
    </location>
</feature>
<reference evidence="2 3" key="1">
    <citation type="journal article" date="2013" name="Extremophiles">
        <title>Genomic analysis of cold-active Colwelliaphage 9A and psychrophilic phage-host interactions.</title>
        <authorList>
            <person name="Colangelo-Lillis J.R."/>
            <person name="Deming J.W."/>
        </authorList>
    </citation>
    <scope>NUCLEOTIDE SEQUENCE [LARGE SCALE GENOMIC DNA]</scope>
    <source>
        <strain evidence="2">9A</strain>
    </source>
</reference>
<dbReference type="GeneID" id="13165475"/>
<gene>
    <name evidence="2" type="ORF">COPG_00058</name>
</gene>
<proteinExistence type="predicted"/>
<evidence type="ECO:0000313" key="3">
    <source>
        <dbReference type="Proteomes" id="UP000005266"/>
    </source>
</evidence>
<evidence type="ECO:0000256" key="1">
    <source>
        <dbReference type="SAM" id="Coils"/>
    </source>
</evidence>
<dbReference type="RefSeq" id="YP_006489244.1">
    <property type="nucleotide sequence ID" value="NC_018088.1"/>
</dbReference>
<protein>
    <submittedName>
        <fullName evidence="2">Tail tape measure protein</fullName>
    </submittedName>
</protein>